<dbReference type="GO" id="GO:0006298">
    <property type="term" value="P:mismatch repair"/>
    <property type="evidence" value="ECO:0007669"/>
    <property type="project" value="InterPro"/>
</dbReference>
<gene>
    <name evidence="5" type="primary">mutS_2</name>
    <name evidence="5" type="ORF">B879_04083</name>
</gene>
<feature type="domain" description="DNA mismatch repair proteins mutS family" evidence="4">
    <location>
        <begin position="1"/>
        <end position="105"/>
    </location>
</feature>
<dbReference type="GO" id="GO:0005524">
    <property type="term" value="F:ATP binding"/>
    <property type="evidence" value="ECO:0007669"/>
    <property type="project" value="UniProtKB-KW"/>
</dbReference>
<reference evidence="5 6" key="1">
    <citation type="journal article" date="2012" name="J. Bacteriol.">
        <title>Draft Genome Sequence of Cecembia lonarensis Strain LW9T, Isolated from Lonar Lake, a Haloalkaline Lake in India.</title>
        <authorList>
            <person name="Shivaji S."/>
            <person name="Ara S."/>
            <person name="Singh A."/>
            <person name="Pinnaka A.K."/>
        </authorList>
    </citation>
    <scope>NUCLEOTIDE SEQUENCE [LARGE SCALE GENOMIC DNA]</scope>
    <source>
        <strain evidence="5 6">LW9</strain>
    </source>
</reference>
<dbReference type="EMBL" id="AMGM01000149">
    <property type="protein sequence ID" value="EKB47319.1"/>
    <property type="molecule type" value="Genomic_DNA"/>
</dbReference>
<keyword evidence="2" id="KW-0067">ATP-binding</keyword>
<dbReference type="GO" id="GO:0030983">
    <property type="term" value="F:mismatched DNA binding"/>
    <property type="evidence" value="ECO:0007669"/>
    <property type="project" value="InterPro"/>
</dbReference>
<evidence type="ECO:0000256" key="2">
    <source>
        <dbReference type="ARBA" id="ARBA00022840"/>
    </source>
</evidence>
<protein>
    <submittedName>
        <fullName evidence="5">DNA mismatch repair protein mutS</fullName>
    </submittedName>
</protein>
<dbReference type="AlphaFoldDB" id="K1LT67"/>
<evidence type="ECO:0000313" key="6">
    <source>
        <dbReference type="Proteomes" id="UP000004478"/>
    </source>
</evidence>
<proteinExistence type="predicted"/>
<dbReference type="PATRIC" id="fig|1225176.3.peg.4356"/>
<keyword evidence="6" id="KW-1185">Reference proteome</keyword>
<sequence>MDEIGRGTSTYDGISIAWSIVEFLHNHPKSKAKTLFATHYHELNQLAEDFPKIKNFNVSVKEVGNKVIFMRKLKAGGSEHSFGIHVAQMAGMPNPVVLRAAEIMGHLEKDKALHASKNNLKEMPKNNYQLSLFDIDPKFKETQEMIEKIDINTISPIEALIKLNEIKKKLES</sequence>
<dbReference type="PANTHER" id="PTHR11361">
    <property type="entry name" value="DNA MISMATCH REPAIR PROTEIN MUTS FAMILY MEMBER"/>
    <property type="match status" value="1"/>
</dbReference>
<dbReference type="Gene3D" id="3.40.50.300">
    <property type="entry name" value="P-loop containing nucleotide triphosphate hydrolases"/>
    <property type="match status" value="1"/>
</dbReference>
<evidence type="ECO:0000259" key="4">
    <source>
        <dbReference type="SMART" id="SM00534"/>
    </source>
</evidence>
<dbReference type="InterPro" id="IPR045076">
    <property type="entry name" value="MutS"/>
</dbReference>
<dbReference type="GO" id="GO:0140664">
    <property type="term" value="F:ATP-dependent DNA damage sensor activity"/>
    <property type="evidence" value="ECO:0007669"/>
    <property type="project" value="InterPro"/>
</dbReference>
<dbReference type="InterPro" id="IPR027417">
    <property type="entry name" value="P-loop_NTPase"/>
</dbReference>
<dbReference type="SUPFAM" id="SSF52540">
    <property type="entry name" value="P-loop containing nucleoside triphosphate hydrolases"/>
    <property type="match status" value="1"/>
</dbReference>
<dbReference type="InterPro" id="IPR000432">
    <property type="entry name" value="DNA_mismatch_repair_MutS_C"/>
</dbReference>
<dbReference type="SMART" id="SM00534">
    <property type="entry name" value="MUTSac"/>
    <property type="match status" value="1"/>
</dbReference>
<dbReference type="Pfam" id="PF00488">
    <property type="entry name" value="MutS_V"/>
    <property type="match status" value="1"/>
</dbReference>
<organism evidence="5 6">
    <name type="scientific">Cecembia lonarensis (strain CCUG 58316 / KCTC 22772 / LW9)</name>
    <dbReference type="NCBI Taxonomy" id="1225176"/>
    <lineage>
        <taxon>Bacteria</taxon>
        <taxon>Pseudomonadati</taxon>
        <taxon>Bacteroidota</taxon>
        <taxon>Cytophagia</taxon>
        <taxon>Cytophagales</taxon>
        <taxon>Cyclobacteriaceae</taxon>
        <taxon>Cecembia</taxon>
    </lineage>
</organism>
<dbReference type="Proteomes" id="UP000004478">
    <property type="component" value="Unassembled WGS sequence"/>
</dbReference>
<keyword evidence="3" id="KW-0238">DNA-binding</keyword>
<name>K1LT67_CECL9</name>
<evidence type="ECO:0000256" key="3">
    <source>
        <dbReference type="ARBA" id="ARBA00023125"/>
    </source>
</evidence>
<accession>K1LT67</accession>
<comment type="caution">
    <text evidence="5">The sequence shown here is derived from an EMBL/GenBank/DDBJ whole genome shotgun (WGS) entry which is preliminary data.</text>
</comment>
<dbReference type="GO" id="GO:0005829">
    <property type="term" value="C:cytosol"/>
    <property type="evidence" value="ECO:0007669"/>
    <property type="project" value="TreeGrafter"/>
</dbReference>
<keyword evidence="1" id="KW-0547">Nucleotide-binding</keyword>
<evidence type="ECO:0000313" key="5">
    <source>
        <dbReference type="EMBL" id="EKB47319.1"/>
    </source>
</evidence>
<evidence type="ECO:0000256" key="1">
    <source>
        <dbReference type="ARBA" id="ARBA00022741"/>
    </source>
</evidence>
<dbReference type="PANTHER" id="PTHR11361:SF34">
    <property type="entry name" value="DNA MISMATCH REPAIR PROTEIN MSH1, MITOCHONDRIAL"/>
    <property type="match status" value="1"/>
</dbReference>